<keyword evidence="7" id="KW-0648">Protein biosynthesis</keyword>
<comment type="catalytic activity">
    <reaction evidence="6 7">
        <text>tRNA(Lys) + L-lysine + ATP = L-lysyl-tRNA(Lys) + AMP + diphosphate</text>
        <dbReference type="Rhea" id="RHEA:20792"/>
        <dbReference type="Rhea" id="RHEA-COMP:9696"/>
        <dbReference type="Rhea" id="RHEA-COMP:9697"/>
        <dbReference type="ChEBI" id="CHEBI:30616"/>
        <dbReference type="ChEBI" id="CHEBI:32551"/>
        <dbReference type="ChEBI" id="CHEBI:33019"/>
        <dbReference type="ChEBI" id="CHEBI:78442"/>
        <dbReference type="ChEBI" id="CHEBI:78529"/>
        <dbReference type="ChEBI" id="CHEBI:456215"/>
        <dbReference type="EC" id="6.1.1.6"/>
    </reaction>
</comment>
<evidence type="ECO:0000256" key="3">
    <source>
        <dbReference type="ARBA" id="ARBA00022741"/>
    </source>
</evidence>
<dbReference type="GO" id="GO:0006430">
    <property type="term" value="P:lysyl-tRNA aminoacylation"/>
    <property type="evidence" value="ECO:0007669"/>
    <property type="project" value="UniProtKB-UniRule"/>
</dbReference>
<comment type="similarity">
    <text evidence="7">Belongs to the class-II aminoacyl-tRNA synthetase family.</text>
</comment>
<evidence type="ECO:0000256" key="1">
    <source>
        <dbReference type="ARBA" id="ARBA00022598"/>
    </source>
</evidence>
<keyword evidence="2 7" id="KW-0479">Metal-binding</keyword>
<evidence type="ECO:0000256" key="5">
    <source>
        <dbReference type="ARBA" id="ARBA00023146"/>
    </source>
</evidence>
<comment type="caution">
    <text evidence="10">The sequence shown here is derived from an EMBL/GenBank/DDBJ whole genome shotgun (WGS) entry which is preliminary data.</text>
</comment>
<dbReference type="SUPFAM" id="SSF55681">
    <property type="entry name" value="Class II aaRS and biotin synthetases"/>
    <property type="match status" value="1"/>
</dbReference>
<sequence length="468" mass="52765">MTDHDEERSPVERDRREKLERLTAEGVEPYRRDFPRTHTAAEALSLLGAEADAVAGPVSVAGRLVVKRVTGGMAFTRLRDGSGEIQLVAQRDVLGEKDYERFVDLDTGDIVGASGMVRRTRRGEPSVWLESFELLSKSLRPLPEKWHGLKDLETRYRQRYVDLIVNEDVRQAFVTRSRIISAIRALLDSRGFLEVETPVLHEIPGGGHATPFATHYNALHRDFYLRIALELYLKRLVVGGLERVYEIGRVFRNEGLSPKHNPEFTMLEAYQAYAHYEDMMALTEDIVTAAAAAAGGGLEVSYQGAKIDLTPPFRRARMGDLVREATGRELAGTELVERYEEQVEPNLEQPTYVMDYPVEVSPLARRRADDPRFVERFELIVGGRELANAFTELTDPLDQRGRFEAQAAERAAGFEEAHPFDEDYLRALEYGLPPTGGLGVGLDRLVMLLTDQPAIRDVILFPRLKEES</sequence>
<dbReference type="Gene3D" id="3.30.930.10">
    <property type="entry name" value="Bira Bifunctional Protein, Domain 2"/>
    <property type="match status" value="1"/>
</dbReference>
<dbReference type="Gene3D" id="2.40.50.140">
    <property type="entry name" value="Nucleic acid-binding proteins"/>
    <property type="match status" value="1"/>
</dbReference>
<keyword evidence="4 7" id="KW-0067">ATP-binding</keyword>
<dbReference type="GO" id="GO:0005524">
    <property type="term" value="F:ATP binding"/>
    <property type="evidence" value="ECO:0007669"/>
    <property type="project" value="UniProtKB-UniRule"/>
</dbReference>
<keyword evidence="7" id="KW-0460">Magnesium</keyword>
<evidence type="ECO:0000256" key="6">
    <source>
        <dbReference type="ARBA" id="ARBA00048573"/>
    </source>
</evidence>
<dbReference type="InterPro" id="IPR002313">
    <property type="entry name" value="Lys-tRNA-ligase_II"/>
</dbReference>
<evidence type="ECO:0000256" key="2">
    <source>
        <dbReference type="ARBA" id="ARBA00022723"/>
    </source>
</evidence>
<feature type="binding site" evidence="7">
    <location>
        <position position="385"/>
    </location>
    <ligand>
        <name>Mg(2+)</name>
        <dbReference type="ChEBI" id="CHEBI:18420"/>
        <label>1</label>
    </ligand>
</feature>
<keyword evidence="5 7" id="KW-0030">Aminoacyl-tRNA synthetase</keyword>
<dbReference type="SUPFAM" id="SSF50249">
    <property type="entry name" value="Nucleic acid-binding proteins"/>
    <property type="match status" value="1"/>
</dbReference>
<evidence type="ECO:0000256" key="4">
    <source>
        <dbReference type="ARBA" id="ARBA00022840"/>
    </source>
</evidence>
<feature type="domain" description="Aminoacyl-transfer RNA synthetases class-II family profile" evidence="9">
    <location>
        <begin position="173"/>
        <end position="462"/>
    </location>
</feature>
<dbReference type="InterPro" id="IPR018149">
    <property type="entry name" value="Lys-tRNA-synth_II_C"/>
</dbReference>
<protein>
    <recommendedName>
        <fullName evidence="7">Lysine--tRNA ligase</fullName>
        <ecNumber evidence="7">6.1.1.6</ecNumber>
    </recommendedName>
    <alternativeName>
        <fullName evidence="7">Lysyl-tRNA synthetase</fullName>
        <shortName evidence="7">LysRS</shortName>
    </alternativeName>
</protein>
<name>A0A934K6R2_9BACT</name>
<dbReference type="EC" id="6.1.1.6" evidence="7"/>
<dbReference type="PRINTS" id="PR00982">
    <property type="entry name" value="TRNASYNTHLYS"/>
</dbReference>
<dbReference type="GO" id="GO:0000287">
    <property type="term" value="F:magnesium ion binding"/>
    <property type="evidence" value="ECO:0007669"/>
    <property type="project" value="UniProtKB-UniRule"/>
</dbReference>
<dbReference type="GO" id="GO:0004824">
    <property type="term" value="F:lysine-tRNA ligase activity"/>
    <property type="evidence" value="ECO:0007669"/>
    <property type="project" value="UniProtKB-UniRule"/>
</dbReference>
<dbReference type="InterPro" id="IPR006195">
    <property type="entry name" value="aa-tRNA-synth_II"/>
</dbReference>
<evidence type="ECO:0000313" key="10">
    <source>
        <dbReference type="EMBL" id="MBJ7598322.1"/>
    </source>
</evidence>
<dbReference type="EMBL" id="JAEKNR010000105">
    <property type="protein sequence ID" value="MBJ7598322.1"/>
    <property type="molecule type" value="Genomic_DNA"/>
</dbReference>
<keyword evidence="1 7" id="KW-0436">Ligase</keyword>
<accession>A0A934K6R2</accession>
<feature type="binding site" evidence="7">
    <location>
        <position position="378"/>
    </location>
    <ligand>
        <name>Mg(2+)</name>
        <dbReference type="ChEBI" id="CHEBI:18420"/>
        <label>1</label>
    </ligand>
</feature>
<dbReference type="InterPro" id="IPR012340">
    <property type="entry name" value="NA-bd_OB-fold"/>
</dbReference>
<keyword evidence="11" id="KW-1185">Reference proteome</keyword>
<evidence type="ECO:0000259" key="9">
    <source>
        <dbReference type="PROSITE" id="PS50862"/>
    </source>
</evidence>
<evidence type="ECO:0000313" key="11">
    <source>
        <dbReference type="Proteomes" id="UP000612893"/>
    </source>
</evidence>
<keyword evidence="7" id="KW-0963">Cytoplasm</keyword>
<dbReference type="InterPro" id="IPR045864">
    <property type="entry name" value="aa-tRNA-synth_II/BPL/LPL"/>
</dbReference>
<dbReference type="Pfam" id="PF01336">
    <property type="entry name" value="tRNA_anti-codon"/>
    <property type="match status" value="1"/>
</dbReference>
<dbReference type="AlphaFoldDB" id="A0A934K6R2"/>
<dbReference type="InterPro" id="IPR004364">
    <property type="entry name" value="Aa-tRNA-synt_II"/>
</dbReference>
<dbReference type="RefSeq" id="WP_338201223.1">
    <property type="nucleotide sequence ID" value="NZ_JAEKNR010000105.1"/>
</dbReference>
<feature type="region of interest" description="Disordered" evidence="8">
    <location>
        <begin position="1"/>
        <end position="20"/>
    </location>
</feature>
<proteinExistence type="inferred from homology"/>
<dbReference type="CDD" id="cd00775">
    <property type="entry name" value="LysRS_core"/>
    <property type="match status" value="1"/>
</dbReference>
<dbReference type="PANTHER" id="PTHR42918">
    <property type="entry name" value="LYSYL-TRNA SYNTHETASE"/>
    <property type="match status" value="1"/>
</dbReference>
<feature type="binding site" evidence="7">
    <location>
        <position position="385"/>
    </location>
    <ligand>
        <name>Mg(2+)</name>
        <dbReference type="ChEBI" id="CHEBI:18420"/>
        <label>2</label>
    </ligand>
</feature>
<dbReference type="Proteomes" id="UP000612893">
    <property type="component" value="Unassembled WGS sequence"/>
</dbReference>
<comment type="cofactor">
    <cofactor evidence="7">
        <name>Mg(2+)</name>
        <dbReference type="ChEBI" id="CHEBI:18420"/>
    </cofactor>
    <text evidence="7">Binds 3 Mg(2+) ions per subunit.</text>
</comment>
<evidence type="ECO:0000256" key="8">
    <source>
        <dbReference type="SAM" id="MobiDB-lite"/>
    </source>
</evidence>
<dbReference type="PROSITE" id="PS50862">
    <property type="entry name" value="AA_TRNA_LIGASE_II"/>
    <property type="match status" value="1"/>
</dbReference>
<keyword evidence="3 7" id="KW-0547">Nucleotide-binding</keyword>
<dbReference type="InterPro" id="IPR004365">
    <property type="entry name" value="NA-bd_OB_tRNA"/>
</dbReference>
<dbReference type="CDD" id="cd04322">
    <property type="entry name" value="LysRS_N"/>
    <property type="match status" value="1"/>
</dbReference>
<dbReference type="GO" id="GO:0005737">
    <property type="term" value="C:cytoplasm"/>
    <property type="evidence" value="ECO:0007669"/>
    <property type="project" value="UniProtKB-SubCell"/>
</dbReference>
<dbReference type="PANTHER" id="PTHR42918:SF15">
    <property type="entry name" value="LYSINE--TRNA LIGASE, CHLOROPLASTIC_MITOCHONDRIAL"/>
    <property type="match status" value="1"/>
</dbReference>
<dbReference type="HAMAP" id="MF_00252">
    <property type="entry name" value="Lys_tRNA_synth_class2"/>
    <property type="match status" value="1"/>
</dbReference>
<reference evidence="10" key="1">
    <citation type="submission" date="2020-10" db="EMBL/GenBank/DDBJ databases">
        <title>Ca. Dormibacterota MAGs.</title>
        <authorList>
            <person name="Montgomery K."/>
        </authorList>
    </citation>
    <scope>NUCLEOTIDE SEQUENCE [LARGE SCALE GENOMIC DNA]</scope>
    <source>
        <strain evidence="10">SC8812_S17_10</strain>
    </source>
</reference>
<dbReference type="Pfam" id="PF00152">
    <property type="entry name" value="tRNA-synt_2"/>
    <property type="match status" value="1"/>
</dbReference>
<organism evidence="10 11">
    <name type="scientific">Candidatus Nephthysia bennettiae</name>
    <dbReference type="NCBI Taxonomy" id="3127016"/>
    <lineage>
        <taxon>Bacteria</taxon>
        <taxon>Bacillati</taxon>
        <taxon>Candidatus Dormiibacterota</taxon>
        <taxon>Candidatus Dormibacteria</taxon>
        <taxon>Candidatus Dormibacterales</taxon>
        <taxon>Candidatus Dormibacteraceae</taxon>
        <taxon>Candidatus Nephthysia</taxon>
    </lineage>
</organism>
<dbReference type="InterPro" id="IPR044136">
    <property type="entry name" value="Lys-tRNA-ligase_II_N"/>
</dbReference>
<gene>
    <name evidence="7" type="primary">lysS</name>
    <name evidence="10" type="ORF">JF922_09595</name>
</gene>
<comment type="subcellular location">
    <subcellularLocation>
        <location evidence="7">Cytoplasm</location>
    </subcellularLocation>
</comment>
<comment type="subunit">
    <text evidence="7">Homodimer.</text>
</comment>
<evidence type="ECO:0000256" key="7">
    <source>
        <dbReference type="HAMAP-Rule" id="MF_00252"/>
    </source>
</evidence>